<dbReference type="InterPro" id="IPR025986">
    <property type="entry name" value="RPAP3-like_C"/>
</dbReference>
<dbReference type="Proteomes" id="UP000077266">
    <property type="component" value="Unassembled WGS sequence"/>
</dbReference>
<keyword evidence="9" id="KW-1185">Reference proteome</keyword>
<dbReference type="Gene3D" id="1.25.40.10">
    <property type="entry name" value="Tetratricopeptide repeat domain"/>
    <property type="match status" value="1"/>
</dbReference>
<feature type="region of interest" description="Disordered" evidence="6">
    <location>
        <begin position="124"/>
        <end position="148"/>
    </location>
</feature>
<evidence type="ECO:0000256" key="5">
    <source>
        <dbReference type="PROSITE-ProRule" id="PRU00339"/>
    </source>
</evidence>
<dbReference type="STRING" id="1314781.A0A165P3F2"/>
<dbReference type="SMART" id="SM00028">
    <property type="entry name" value="TPR"/>
    <property type="match status" value="3"/>
</dbReference>
<evidence type="ECO:0000313" key="9">
    <source>
        <dbReference type="Proteomes" id="UP000077266"/>
    </source>
</evidence>
<dbReference type="InterPro" id="IPR051966">
    <property type="entry name" value="RPAP3"/>
</dbReference>
<evidence type="ECO:0000256" key="1">
    <source>
        <dbReference type="ARBA" id="ARBA00022737"/>
    </source>
</evidence>
<dbReference type="EMBL" id="KV425893">
    <property type="protein sequence ID" value="KZW01586.1"/>
    <property type="molecule type" value="Genomic_DNA"/>
</dbReference>
<dbReference type="AlphaFoldDB" id="A0A165P3F2"/>
<evidence type="ECO:0000256" key="2">
    <source>
        <dbReference type="ARBA" id="ARBA00022803"/>
    </source>
</evidence>
<dbReference type="OrthoDB" id="629492at2759"/>
<name>A0A165P3F2_EXIGL</name>
<dbReference type="PROSITE" id="PS50005">
    <property type="entry name" value="TPR"/>
    <property type="match status" value="1"/>
</dbReference>
<evidence type="ECO:0000313" key="8">
    <source>
        <dbReference type="EMBL" id="KZW01586.1"/>
    </source>
</evidence>
<feature type="domain" description="RNA-polymerase II-associated protein 3-like C-terminal" evidence="7">
    <location>
        <begin position="301"/>
        <end position="393"/>
    </location>
</feature>
<comment type="similarity">
    <text evidence="3">Belongs to the RPAP3 family.</text>
</comment>
<feature type="compositionally biased region" description="Pro residues" evidence="6">
    <location>
        <begin position="211"/>
        <end position="220"/>
    </location>
</feature>
<feature type="repeat" description="TPR" evidence="5">
    <location>
        <begin position="73"/>
        <end position="106"/>
    </location>
</feature>
<dbReference type="GO" id="GO:0101031">
    <property type="term" value="C:protein folding chaperone complex"/>
    <property type="evidence" value="ECO:0007669"/>
    <property type="project" value="TreeGrafter"/>
</dbReference>
<evidence type="ECO:0000256" key="6">
    <source>
        <dbReference type="SAM" id="MobiDB-lite"/>
    </source>
</evidence>
<dbReference type="InterPro" id="IPR019734">
    <property type="entry name" value="TPR_rpt"/>
</dbReference>
<accession>A0A165P3F2</accession>
<dbReference type="InParanoid" id="A0A165P3F2"/>
<evidence type="ECO:0000259" key="7">
    <source>
        <dbReference type="Pfam" id="PF13877"/>
    </source>
</evidence>
<proteinExistence type="inferred from homology"/>
<gene>
    <name evidence="8" type="ORF">EXIGLDRAFT_717977</name>
</gene>
<dbReference type="InterPro" id="IPR011990">
    <property type="entry name" value="TPR-like_helical_dom_sf"/>
</dbReference>
<organism evidence="8 9">
    <name type="scientific">Exidia glandulosa HHB12029</name>
    <dbReference type="NCBI Taxonomy" id="1314781"/>
    <lineage>
        <taxon>Eukaryota</taxon>
        <taxon>Fungi</taxon>
        <taxon>Dikarya</taxon>
        <taxon>Basidiomycota</taxon>
        <taxon>Agaricomycotina</taxon>
        <taxon>Agaricomycetes</taxon>
        <taxon>Auriculariales</taxon>
        <taxon>Exidiaceae</taxon>
        <taxon>Exidia</taxon>
    </lineage>
</organism>
<dbReference type="SUPFAM" id="SSF48452">
    <property type="entry name" value="TPR-like"/>
    <property type="match status" value="1"/>
</dbReference>
<evidence type="ECO:0000256" key="3">
    <source>
        <dbReference type="ARBA" id="ARBA00038275"/>
    </source>
</evidence>
<dbReference type="Pfam" id="PF13877">
    <property type="entry name" value="RPAP3_C"/>
    <property type="match status" value="1"/>
</dbReference>
<sequence length="412" mass="43984">MSGAAKAAKDKGNAAFKSGDFVAAVGHYTDAALADRLEPTYPLNRAAAYLKLGKYADAERDCSTTLALSHGNVKALYRRAQARIALRKLDDAEKDLNDALKREPANDAVKQELVKLKQIRAEASAPKKAPISVSTPLPAATASSATTKPIRRRIPIKIVDDDAPASIATHASTSASKAGEDFMTPVATRSLSGSSSSSTPPPKSILKKPQPTEPTQPPSQTPATSFQAAKDARDQARKPKVGGGIFKANGTHTLFKGSTTAQEEATPRIVEVTAPEPAPAPPAPRTRQLPLPQSPDTALTTTLFNLQREWRNRPTAEARWELLCSVPPSSLPKLCGTSLEPAFLVAVLDTFRTLAVSGVAQADARNAMRDYLNSFATVPRFDTVLMFLSAQEKEVVRDTIRSLGLKSWAGVS</sequence>
<feature type="compositionally biased region" description="Low complexity" evidence="6">
    <location>
        <begin position="132"/>
        <end position="148"/>
    </location>
</feature>
<feature type="compositionally biased region" description="Polar residues" evidence="6">
    <location>
        <begin position="250"/>
        <end position="263"/>
    </location>
</feature>
<reference evidence="8 9" key="1">
    <citation type="journal article" date="2016" name="Mol. Biol. Evol.">
        <title>Comparative Genomics of Early-Diverging Mushroom-Forming Fungi Provides Insights into the Origins of Lignocellulose Decay Capabilities.</title>
        <authorList>
            <person name="Nagy L.G."/>
            <person name="Riley R."/>
            <person name="Tritt A."/>
            <person name="Adam C."/>
            <person name="Daum C."/>
            <person name="Floudas D."/>
            <person name="Sun H."/>
            <person name="Yadav J.S."/>
            <person name="Pangilinan J."/>
            <person name="Larsson K.H."/>
            <person name="Matsuura K."/>
            <person name="Barry K."/>
            <person name="Labutti K."/>
            <person name="Kuo R."/>
            <person name="Ohm R.A."/>
            <person name="Bhattacharya S.S."/>
            <person name="Shirouzu T."/>
            <person name="Yoshinaga Y."/>
            <person name="Martin F.M."/>
            <person name="Grigoriev I.V."/>
            <person name="Hibbett D.S."/>
        </authorList>
    </citation>
    <scope>NUCLEOTIDE SEQUENCE [LARGE SCALE GENOMIC DNA]</scope>
    <source>
        <strain evidence="8 9">HHB12029</strain>
    </source>
</reference>
<keyword evidence="1" id="KW-0677">Repeat</keyword>
<dbReference type="PANTHER" id="PTHR46423">
    <property type="entry name" value="RNA POLYMERASE II-ASSOCIATED PROTEIN 3"/>
    <property type="match status" value="1"/>
</dbReference>
<evidence type="ECO:0000256" key="4">
    <source>
        <dbReference type="ARBA" id="ARBA00040133"/>
    </source>
</evidence>
<feature type="region of interest" description="Disordered" evidence="6">
    <location>
        <begin position="187"/>
        <end position="294"/>
    </location>
</feature>
<keyword evidence="2 5" id="KW-0802">TPR repeat</keyword>
<protein>
    <recommendedName>
        <fullName evidence="4">RNA polymerase II-associated protein 3</fullName>
    </recommendedName>
</protein>
<dbReference type="PANTHER" id="PTHR46423:SF1">
    <property type="entry name" value="RNA POLYMERASE II-ASSOCIATED PROTEIN 3"/>
    <property type="match status" value="1"/>
</dbReference>